<comment type="caution">
    <text evidence="8">The sequence shown here is derived from an EMBL/GenBank/DDBJ whole genome shotgun (WGS) entry which is preliminary data.</text>
</comment>
<dbReference type="Pfam" id="PF12830">
    <property type="entry name" value="Nipped-B_C"/>
    <property type="match status" value="1"/>
</dbReference>
<dbReference type="InterPro" id="IPR016024">
    <property type="entry name" value="ARM-type_fold"/>
</dbReference>
<evidence type="ECO:0000313" key="8">
    <source>
        <dbReference type="EMBL" id="OLY82821.1"/>
    </source>
</evidence>
<evidence type="ECO:0000256" key="1">
    <source>
        <dbReference type="ARBA" id="ARBA00004123"/>
    </source>
</evidence>
<keyword evidence="4 6" id="KW-0539">Nucleus</keyword>
<dbReference type="Proteomes" id="UP000187455">
    <property type="component" value="Unassembled WGS sequence"/>
</dbReference>
<evidence type="ECO:0000313" key="9">
    <source>
        <dbReference type="Proteomes" id="UP000187455"/>
    </source>
</evidence>
<evidence type="ECO:0000256" key="4">
    <source>
        <dbReference type="ARBA" id="ARBA00023242"/>
    </source>
</evidence>
<dbReference type="PANTHER" id="PTHR21704">
    <property type="entry name" value="NIPPED-B-LIKE PROTEIN DELANGIN SCC2-RELATED"/>
    <property type="match status" value="1"/>
</dbReference>
<dbReference type="GO" id="GO:1990414">
    <property type="term" value="P:replication-born double-strand break repair via sister chromatid exchange"/>
    <property type="evidence" value="ECO:0007669"/>
    <property type="project" value="TreeGrafter"/>
</dbReference>
<dbReference type="EMBL" id="LSSL01001225">
    <property type="protein sequence ID" value="OLY82821.1"/>
    <property type="molecule type" value="Genomic_DNA"/>
</dbReference>
<dbReference type="PANTHER" id="PTHR21704:SF18">
    <property type="entry name" value="NIPPED-B-LIKE PROTEIN"/>
    <property type="match status" value="1"/>
</dbReference>
<dbReference type="GO" id="GO:0140588">
    <property type="term" value="P:chromatin looping"/>
    <property type="evidence" value="ECO:0007669"/>
    <property type="project" value="InterPro"/>
</dbReference>
<dbReference type="GO" id="GO:0034087">
    <property type="term" value="P:establishment of mitotic sister chromatid cohesion"/>
    <property type="evidence" value="ECO:0007669"/>
    <property type="project" value="TreeGrafter"/>
</dbReference>
<dbReference type="GO" id="GO:0090694">
    <property type="term" value="C:Scc2-Scc4 cohesin loading complex"/>
    <property type="evidence" value="ECO:0007669"/>
    <property type="project" value="TreeGrafter"/>
</dbReference>
<dbReference type="InterPro" id="IPR033031">
    <property type="entry name" value="Scc2/Nipped-B"/>
</dbReference>
<keyword evidence="5 6" id="KW-0131">Cell cycle</keyword>
<dbReference type="OrthoDB" id="418242at2759"/>
<comment type="similarity">
    <text evidence="2 6">Belongs to the SCC2/Nipped-B family.</text>
</comment>
<sequence length="889" mass="101351">MVDKVKLSLESNYILVRTKALKALGTIASKNPKILALNVIKPVVKTRLRDISPLVREAAMDMLGKFIFSDMDIMKLYFKTICSRTVDKGAIVRRKVLKILKEIYYKADDFQYQVEICFLLLSRIKDDDKGVRELSLKTLKEILKNTYQKNLLSSEASKENDSNDFSEKLISSCKNGQSNSSERSHVLIQSEKPSLNSNENYVNYAELPVAIQKNVSHSVRVISSALTLGKGKNAETKENLKAFLKCLCNDQSEDIAISENNQGYDGILMMADIAFDLLLNIQVNESETSKSDDLKDVTEYQVKGLASFCIKRLLKNKEVFEKKEESRLYIKETIRLLMLINLLVRNFPFKNYLSSQKNYFQEIDSLIYGMDLSNFALDLTLFFTGHDQPLSVRTTALQMIGQIQMSYPEFMMTESVKILYDSTFKEPEIILKRQLLKNFINFLRLELFQPSKKPDSHPKESVIDEVDSLVGYSLSNDNGMSASLIQTYLENIIETVNLSKYNSNDDVGFEILSLILTQGLAHPLKCIPVLISIESLPNSPLRKTASKIHLDLSIKYDSFIHSLDSEGIKLAYEKQLEVCDSNHSSVVGYCLKKDWQDNESNLEAVLQPLYDTVTAKKTSQLTFISNTFSIIKSTLDINSDCDYNYTETNGLEIFFDELDDQECLTQKTEDYEADSPGTLVNLKDKKTELSNLYNRTVPFIRYLAENLATFQQSNVEEILIIAKEISHITSNIGVSLLHRFESLNPLRNKVKNIDESEIFSTSLKSDTILSVSVGILVILRESLKSIYKISEHKCNSFSKRGASPNRDKANCNLQLSLVDHWTMFGYSHESQTIHSLDHYSEYGDLIVPCWKAWPFALKEMISDDDYSKQRLLYTQLLSDSTSVYNPLYF</sequence>
<feature type="domain" description="Sister chromatid cohesion C-terminal" evidence="7">
    <location>
        <begin position="482"/>
        <end position="727"/>
    </location>
</feature>
<evidence type="ECO:0000256" key="6">
    <source>
        <dbReference type="RuleBase" id="RU364107"/>
    </source>
</evidence>
<evidence type="ECO:0000256" key="2">
    <source>
        <dbReference type="ARBA" id="ARBA00009252"/>
    </source>
</evidence>
<keyword evidence="3 6" id="KW-0677">Repeat</keyword>
<proteinExistence type="inferred from homology"/>
<dbReference type="Pfam" id="PF12765">
    <property type="entry name" value="Cohesin_HEAT"/>
    <property type="match status" value="1"/>
</dbReference>
<dbReference type="GO" id="GO:0071169">
    <property type="term" value="P:establishment of protein localization to chromatin"/>
    <property type="evidence" value="ECO:0007669"/>
    <property type="project" value="TreeGrafter"/>
</dbReference>
<evidence type="ECO:0000256" key="3">
    <source>
        <dbReference type="ARBA" id="ARBA00022737"/>
    </source>
</evidence>
<dbReference type="InterPro" id="IPR026003">
    <property type="entry name" value="Cohesin_HEAT"/>
</dbReference>
<gene>
    <name evidence="8" type="ORF">AYI68_g3046</name>
</gene>
<dbReference type="GO" id="GO:0003682">
    <property type="term" value="F:chromatin binding"/>
    <property type="evidence" value="ECO:0007669"/>
    <property type="project" value="TreeGrafter"/>
</dbReference>
<reference evidence="8 9" key="1">
    <citation type="journal article" date="2016" name="Mol. Biol. Evol.">
        <title>Genome-Wide Survey of Gut Fungi (Harpellales) Reveals the First Horizontally Transferred Ubiquitin Gene from a Mosquito Host.</title>
        <authorList>
            <person name="Wang Y."/>
            <person name="White M.M."/>
            <person name="Kvist S."/>
            <person name="Moncalvo J.M."/>
        </authorList>
    </citation>
    <scope>NUCLEOTIDE SEQUENCE [LARGE SCALE GENOMIC DNA]</scope>
    <source>
        <strain evidence="8 9">ALG-7-W6</strain>
    </source>
</reference>
<evidence type="ECO:0000259" key="7">
    <source>
        <dbReference type="Pfam" id="PF12830"/>
    </source>
</evidence>
<dbReference type="GO" id="GO:0010468">
    <property type="term" value="P:regulation of gene expression"/>
    <property type="evidence" value="ECO:0007669"/>
    <property type="project" value="InterPro"/>
</dbReference>
<keyword evidence="9" id="KW-1185">Reference proteome</keyword>
<dbReference type="Gene3D" id="1.25.10.10">
    <property type="entry name" value="Leucine-rich Repeat Variant"/>
    <property type="match status" value="1"/>
</dbReference>
<dbReference type="GO" id="GO:0061775">
    <property type="term" value="F:cohesin loader activity"/>
    <property type="evidence" value="ECO:0007669"/>
    <property type="project" value="InterPro"/>
</dbReference>
<name>A0A1R0H110_9FUNG</name>
<organism evidence="8 9">
    <name type="scientific">Smittium mucronatum</name>
    <dbReference type="NCBI Taxonomy" id="133383"/>
    <lineage>
        <taxon>Eukaryota</taxon>
        <taxon>Fungi</taxon>
        <taxon>Fungi incertae sedis</taxon>
        <taxon>Zoopagomycota</taxon>
        <taxon>Kickxellomycotina</taxon>
        <taxon>Harpellomycetes</taxon>
        <taxon>Harpellales</taxon>
        <taxon>Legeriomycetaceae</taxon>
        <taxon>Smittium</taxon>
    </lineage>
</organism>
<dbReference type="STRING" id="133383.A0A1R0H110"/>
<accession>A0A1R0H110</accession>
<comment type="subcellular location">
    <subcellularLocation>
        <location evidence="1 6">Nucleus</location>
    </subcellularLocation>
</comment>
<protein>
    <recommendedName>
        <fullName evidence="6">Sister chromatid cohesion protein</fullName>
    </recommendedName>
</protein>
<dbReference type="InterPro" id="IPR011989">
    <property type="entry name" value="ARM-like"/>
</dbReference>
<dbReference type="SUPFAM" id="SSF48371">
    <property type="entry name" value="ARM repeat"/>
    <property type="match status" value="1"/>
</dbReference>
<dbReference type="AlphaFoldDB" id="A0A1R0H110"/>
<evidence type="ECO:0000256" key="5">
    <source>
        <dbReference type="ARBA" id="ARBA00023306"/>
    </source>
</evidence>
<dbReference type="InterPro" id="IPR024986">
    <property type="entry name" value="Nipped-B_C"/>
</dbReference>